<dbReference type="AlphaFoldDB" id="A0A6J4P8E0"/>
<keyword evidence="4" id="KW-0645">Protease</keyword>
<dbReference type="InterPro" id="IPR007484">
    <property type="entry name" value="Peptidase_M28"/>
</dbReference>
<keyword evidence="4" id="KW-0449">Lipoprotein</keyword>
<dbReference type="GO" id="GO:0004177">
    <property type="term" value="F:aminopeptidase activity"/>
    <property type="evidence" value="ECO:0007669"/>
    <property type="project" value="UniProtKB-KW"/>
</dbReference>
<dbReference type="SUPFAM" id="SSF52025">
    <property type="entry name" value="PA domain"/>
    <property type="match status" value="1"/>
</dbReference>
<name>A0A6J4P8E0_9ACTN</name>
<dbReference type="InterPro" id="IPR003137">
    <property type="entry name" value="PA_domain"/>
</dbReference>
<evidence type="ECO:0000256" key="1">
    <source>
        <dbReference type="SAM" id="MobiDB-lite"/>
    </source>
</evidence>
<evidence type="ECO:0000313" key="4">
    <source>
        <dbReference type="EMBL" id="CAA9407277.1"/>
    </source>
</evidence>
<dbReference type="EMBL" id="CADCUZ010000042">
    <property type="protein sequence ID" value="CAA9407277.1"/>
    <property type="molecule type" value="Genomic_DNA"/>
</dbReference>
<accession>A0A6J4P8E0</accession>
<dbReference type="GO" id="GO:0008235">
    <property type="term" value="F:metalloexopeptidase activity"/>
    <property type="evidence" value="ECO:0007669"/>
    <property type="project" value="InterPro"/>
</dbReference>
<dbReference type="Gene3D" id="3.40.630.10">
    <property type="entry name" value="Zn peptidases"/>
    <property type="match status" value="2"/>
</dbReference>
<keyword evidence="4" id="KW-0378">Hydrolase</keyword>
<dbReference type="InterPro" id="IPR045175">
    <property type="entry name" value="M28_fam"/>
</dbReference>
<evidence type="ECO:0000259" key="3">
    <source>
        <dbReference type="Pfam" id="PF04389"/>
    </source>
</evidence>
<protein>
    <submittedName>
        <fullName evidence="4">Uncharacterized lipoprotein aminopeptidase LpqL</fullName>
    </submittedName>
</protein>
<keyword evidence="4" id="KW-0031">Aminopeptidase</keyword>
<dbReference type="Pfam" id="PF02225">
    <property type="entry name" value="PA"/>
    <property type="match status" value="1"/>
</dbReference>
<sequence>MARIRPVAAVTLVLLLALGLAGLAWTQRPAEGPAEGSDAPAADGLPPRLREAVTPEGVLEHARRFQQIAEENGGNRAAGTPGYEASAEYVAGELRRAGYEVTVQRFEFRSSASTLDAELRETGVSNAREYVRTSDFAPMERTAGGEVQAPLRPVDAGSPTSGCEADDFAGFLDGSIALLRRGTCTFGTKARNAEEAGASAALVFNDGEPAGEVLLGVLDGPAVGIPVVGTSAAVGEDLLAGDGPSGVRVFVGDEASDRTTNVIAQTPGGNEDKTVMLGAHLDSVPQGPGINDNGSGSATVLEIALQLARLDGETRNRVRFAFWGAEELGLVGSRHYVEELDEGEIGDISAYLNFDMVGSPNFVRMVYEGPDEVENVFDDYFAERGIEAETNSALDGRSDHGPFQGEDVPTGGLFSGAEGAKTREQARAFGGEAGEPFDPCYHRACDDVDNLDEAALDQLSDAAAQATAVLAERR</sequence>
<evidence type="ECO:0000259" key="2">
    <source>
        <dbReference type="Pfam" id="PF02225"/>
    </source>
</evidence>
<dbReference type="PANTHER" id="PTHR12147:SF26">
    <property type="entry name" value="PEPTIDASE M28 DOMAIN-CONTAINING PROTEIN"/>
    <property type="match status" value="1"/>
</dbReference>
<organism evidence="4">
    <name type="scientific">uncultured Rubrobacteraceae bacterium</name>
    <dbReference type="NCBI Taxonomy" id="349277"/>
    <lineage>
        <taxon>Bacteria</taxon>
        <taxon>Bacillati</taxon>
        <taxon>Actinomycetota</taxon>
        <taxon>Rubrobacteria</taxon>
        <taxon>Rubrobacterales</taxon>
        <taxon>Rubrobacteraceae</taxon>
        <taxon>environmental samples</taxon>
    </lineage>
</organism>
<dbReference type="Gene3D" id="3.50.30.30">
    <property type="match status" value="1"/>
</dbReference>
<dbReference type="Pfam" id="PF04389">
    <property type="entry name" value="Peptidase_M28"/>
    <property type="match status" value="1"/>
</dbReference>
<dbReference type="GO" id="GO:0006508">
    <property type="term" value="P:proteolysis"/>
    <property type="evidence" value="ECO:0007669"/>
    <property type="project" value="InterPro"/>
</dbReference>
<dbReference type="InterPro" id="IPR046450">
    <property type="entry name" value="PA_dom_sf"/>
</dbReference>
<gene>
    <name evidence="4" type="ORF">AVDCRST_MAG55-1087</name>
</gene>
<dbReference type="PANTHER" id="PTHR12147">
    <property type="entry name" value="METALLOPEPTIDASE M28 FAMILY MEMBER"/>
    <property type="match status" value="1"/>
</dbReference>
<feature type="domain" description="PA" evidence="2">
    <location>
        <begin position="148"/>
        <end position="238"/>
    </location>
</feature>
<reference evidence="4" key="1">
    <citation type="submission" date="2020-02" db="EMBL/GenBank/DDBJ databases">
        <authorList>
            <person name="Meier V. D."/>
        </authorList>
    </citation>
    <scope>NUCLEOTIDE SEQUENCE</scope>
    <source>
        <strain evidence="4">AVDCRST_MAG55</strain>
    </source>
</reference>
<dbReference type="SUPFAM" id="SSF53187">
    <property type="entry name" value="Zn-dependent exopeptidases"/>
    <property type="match status" value="1"/>
</dbReference>
<feature type="region of interest" description="Disordered" evidence="1">
    <location>
        <begin position="29"/>
        <end position="48"/>
    </location>
</feature>
<feature type="domain" description="Peptidase M28" evidence="3">
    <location>
        <begin position="261"/>
        <end position="466"/>
    </location>
</feature>
<proteinExistence type="predicted"/>